<dbReference type="Pfam" id="PF12323">
    <property type="entry name" value="HTH_OrfB_IS605"/>
    <property type="match status" value="1"/>
</dbReference>
<evidence type="ECO:0000259" key="10">
    <source>
        <dbReference type="Pfam" id="PF07282"/>
    </source>
</evidence>
<keyword evidence="6" id="KW-0238">DNA-binding</keyword>
<keyword evidence="7" id="KW-0233">DNA recombination</keyword>
<dbReference type="InterPro" id="IPR051399">
    <property type="entry name" value="RNA-guided_DNA_endo/Transpos"/>
</dbReference>
<feature type="domain" description="Transposase putative helix-turn-helix" evidence="11">
    <location>
        <begin position="1"/>
        <end position="48"/>
    </location>
</feature>
<dbReference type="InterPro" id="IPR010095">
    <property type="entry name" value="Cas12f1-like_TNB"/>
</dbReference>
<dbReference type="RefSeq" id="WP_086726349.1">
    <property type="nucleotide sequence ID" value="NZ_MUBM01000136.1"/>
</dbReference>
<dbReference type="EMBL" id="JBEPCU010000283">
    <property type="protein sequence ID" value="MER6978836.1"/>
    <property type="molecule type" value="Genomic_DNA"/>
</dbReference>
<organism evidence="12 13">
    <name type="scientific">Streptomyces carpinensis</name>
    <dbReference type="NCBI Taxonomy" id="66369"/>
    <lineage>
        <taxon>Bacteria</taxon>
        <taxon>Bacillati</taxon>
        <taxon>Actinomycetota</taxon>
        <taxon>Actinomycetes</taxon>
        <taxon>Kitasatosporales</taxon>
        <taxon>Streptomycetaceae</taxon>
        <taxon>Streptomyces</taxon>
    </lineage>
</organism>
<dbReference type="Pfam" id="PF01385">
    <property type="entry name" value="OrfB_IS605"/>
    <property type="match status" value="1"/>
</dbReference>
<sequence>MTQQVKRAFKYRFYPTDEQAAELSRTFGCVRLVYNKALQERTRAWYGEQRRISYMQSSAALTQWKKTQELAFLTEVSSVPLQQALRHLQTAFANFFAKRAKYPRFKSRKKSRASAEYTRSAFTWRDGQLTLAKMAGPLDIRWSRPLPEGSEPTTVTVSRDAGDRWFVSLLCEDTIAPAPATTNAVGLDAGVTSLVTLSTGEKIANPKHERRDRARLARAQRELSRKAKGSVNREKARRRVAKVHARIADRRRDFLHKLSTRLVRENQTVVIEDLTVRNLLKNGRLARAISDASWTELRSMLEYKCAWYGRELVVIDRFFPSSKLCGTCGTVATKLPLHVREWTCECGAVHDRDVNAARNILAAGLAVSACGDGVRPQRESSRTGRSSVKQEPQRATAGIPRL</sequence>
<proteinExistence type="inferred from homology"/>
<keyword evidence="5" id="KW-0862">Zinc</keyword>
<comment type="similarity">
    <text evidence="1">In the C-terminal section; belongs to the transposase 35 family.</text>
</comment>
<evidence type="ECO:0000256" key="4">
    <source>
        <dbReference type="ARBA" id="ARBA00022723"/>
    </source>
</evidence>
<evidence type="ECO:0000256" key="2">
    <source>
        <dbReference type="ARBA" id="ARBA00011044"/>
    </source>
</evidence>
<evidence type="ECO:0000256" key="8">
    <source>
        <dbReference type="SAM" id="MobiDB-lite"/>
    </source>
</evidence>
<comment type="caution">
    <text evidence="12">The sequence shown here is derived from an EMBL/GenBank/DDBJ whole genome shotgun (WGS) entry which is preliminary data.</text>
</comment>
<gene>
    <name evidence="12" type="ORF">ABT317_17980</name>
</gene>
<reference evidence="12 13" key="1">
    <citation type="submission" date="2024-06" db="EMBL/GenBank/DDBJ databases">
        <title>The Natural Products Discovery Center: Release of the First 8490 Sequenced Strains for Exploring Actinobacteria Biosynthetic Diversity.</title>
        <authorList>
            <person name="Kalkreuter E."/>
            <person name="Kautsar S.A."/>
            <person name="Yang D."/>
            <person name="Bader C.D."/>
            <person name="Teijaro C.N."/>
            <person name="Fluegel L."/>
            <person name="Davis C.M."/>
            <person name="Simpson J.R."/>
            <person name="Lauterbach L."/>
            <person name="Steele A.D."/>
            <person name="Gui C."/>
            <person name="Meng S."/>
            <person name="Li G."/>
            <person name="Viehrig K."/>
            <person name="Ye F."/>
            <person name="Su P."/>
            <person name="Kiefer A.F."/>
            <person name="Nichols A."/>
            <person name="Cepeda A.J."/>
            <person name="Yan W."/>
            <person name="Fan B."/>
            <person name="Jiang Y."/>
            <person name="Adhikari A."/>
            <person name="Zheng C.-J."/>
            <person name="Schuster L."/>
            <person name="Cowan T.M."/>
            <person name="Smanski M.J."/>
            <person name="Chevrette M.G."/>
            <person name="De Carvalho L.P.S."/>
            <person name="Shen B."/>
        </authorList>
    </citation>
    <scope>NUCLEOTIDE SEQUENCE [LARGE SCALE GENOMIC DNA]</scope>
    <source>
        <strain evidence="12 13">NPDC000634</strain>
    </source>
</reference>
<dbReference type="GO" id="GO:0004519">
    <property type="term" value="F:endonuclease activity"/>
    <property type="evidence" value="ECO:0007669"/>
    <property type="project" value="UniProtKB-KW"/>
</dbReference>
<feature type="region of interest" description="Disordered" evidence="8">
    <location>
        <begin position="372"/>
        <end position="402"/>
    </location>
</feature>
<dbReference type="PANTHER" id="PTHR30405:SF25">
    <property type="entry name" value="RNA-GUIDED DNA ENDONUCLEASE INSQ-RELATED"/>
    <property type="match status" value="1"/>
</dbReference>
<name>A0ABV1W3U7_9ACTN</name>
<comment type="similarity">
    <text evidence="2">In the N-terminal section; belongs to the transposase 2 family.</text>
</comment>
<evidence type="ECO:0000256" key="7">
    <source>
        <dbReference type="ARBA" id="ARBA00023172"/>
    </source>
</evidence>
<accession>A0ABV1W3U7</accession>
<evidence type="ECO:0000256" key="6">
    <source>
        <dbReference type="ARBA" id="ARBA00023125"/>
    </source>
</evidence>
<keyword evidence="12" id="KW-0540">Nuclease</keyword>
<dbReference type="Proteomes" id="UP001458415">
    <property type="component" value="Unassembled WGS sequence"/>
</dbReference>
<evidence type="ECO:0000256" key="3">
    <source>
        <dbReference type="ARBA" id="ARBA00022578"/>
    </source>
</evidence>
<evidence type="ECO:0000259" key="11">
    <source>
        <dbReference type="Pfam" id="PF12323"/>
    </source>
</evidence>
<dbReference type="Pfam" id="PF07282">
    <property type="entry name" value="Cas12f1-like_TNB"/>
    <property type="match status" value="1"/>
</dbReference>
<keyword evidence="4" id="KW-0479">Metal-binding</keyword>
<keyword evidence="12" id="KW-0255">Endonuclease</keyword>
<keyword evidence="3" id="KW-0815">Transposition</keyword>
<dbReference type="InterPro" id="IPR021027">
    <property type="entry name" value="Transposase_put_HTH"/>
</dbReference>
<dbReference type="PANTHER" id="PTHR30405">
    <property type="entry name" value="TRANSPOSASE"/>
    <property type="match status" value="1"/>
</dbReference>
<dbReference type="InterPro" id="IPR001959">
    <property type="entry name" value="Transposase"/>
</dbReference>
<evidence type="ECO:0000256" key="1">
    <source>
        <dbReference type="ARBA" id="ARBA00008761"/>
    </source>
</evidence>
<keyword evidence="12" id="KW-0378">Hydrolase</keyword>
<keyword evidence="13" id="KW-1185">Reference proteome</keyword>
<evidence type="ECO:0000313" key="12">
    <source>
        <dbReference type="EMBL" id="MER6978836.1"/>
    </source>
</evidence>
<evidence type="ECO:0000313" key="13">
    <source>
        <dbReference type="Proteomes" id="UP001458415"/>
    </source>
</evidence>
<dbReference type="NCBIfam" id="NF040570">
    <property type="entry name" value="guided_TnpB"/>
    <property type="match status" value="1"/>
</dbReference>
<protein>
    <submittedName>
        <fullName evidence="12">RNA-guided endonuclease TnpB family protein</fullName>
    </submittedName>
</protein>
<dbReference type="NCBIfam" id="TIGR01766">
    <property type="entry name" value="IS200/IS605 family accessory protein TnpB-like domain"/>
    <property type="match status" value="1"/>
</dbReference>
<evidence type="ECO:0000256" key="5">
    <source>
        <dbReference type="ARBA" id="ARBA00022833"/>
    </source>
</evidence>
<evidence type="ECO:0000259" key="9">
    <source>
        <dbReference type="Pfam" id="PF01385"/>
    </source>
</evidence>
<feature type="domain" description="Cas12f1-like TNB" evidence="10">
    <location>
        <begin position="294"/>
        <end position="360"/>
    </location>
</feature>
<feature type="domain" description="Probable transposase IS891/IS1136/IS1341" evidence="9">
    <location>
        <begin position="173"/>
        <end position="282"/>
    </location>
</feature>